<dbReference type="SUPFAM" id="SSF57938">
    <property type="entry name" value="DnaJ/Hsp40 cysteine-rich domain"/>
    <property type="match status" value="1"/>
</dbReference>
<evidence type="ECO:0000313" key="4">
    <source>
        <dbReference type="Proteomes" id="UP001629230"/>
    </source>
</evidence>
<keyword evidence="1" id="KW-0862">Zinc</keyword>
<dbReference type="RefSeq" id="WP_408177928.1">
    <property type="nucleotide sequence ID" value="NZ_JAQQEZ010000010.1"/>
</dbReference>
<keyword evidence="4" id="KW-1185">Reference proteome</keyword>
<organism evidence="3 4">
    <name type="scientific">Paraburkholderia dipogonis</name>
    <dbReference type="NCBI Taxonomy" id="1211383"/>
    <lineage>
        <taxon>Bacteria</taxon>
        <taxon>Pseudomonadati</taxon>
        <taxon>Pseudomonadota</taxon>
        <taxon>Betaproteobacteria</taxon>
        <taxon>Burkholderiales</taxon>
        <taxon>Burkholderiaceae</taxon>
        <taxon>Paraburkholderia</taxon>
    </lineage>
</organism>
<dbReference type="InterPro" id="IPR001305">
    <property type="entry name" value="HSP_DnaJ_Cys-rich_dom"/>
</dbReference>
<protein>
    <recommendedName>
        <fullName evidence="2">CR-type domain-containing protein</fullName>
    </recommendedName>
</protein>
<comment type="caution">
    <text evidence="3">The sequence shown here is derived from an EMBL/GenBank/DDBJ whole genome shotgun (WGS) entry which is preliminary data.</text>
</comment>
<proteinExistence type="predicted"/>
<dbReference type="CDD" id="cd10719">
    <property type="entry name" value="DnaJ_zf"/>
    <property type="match status" value="1"/>
</dbReference>
<reference evidence="3 4" key="1">
    <citation type="journal article" date="2024" name="Chem. Sci.">
        <title>Discovery of megapolipeptins by genome mining of a Burkholderiales bacteria collection.</title>
        <authorList>
            <person name="Paulo B.S."/>
            <person name="Recchia M.J.J."/>
            <person name="Lee S."/>
            <person name="Fergusson C.H."/>
            <person name="Romanowski S.B."/>
            <person name="Hernandez A."/>
            <person name="Krull N."/>
            <person name="Liu D.Y."/>
            <person name="Cavanagh H."/>
            <person name="Bos A."/>
            <person name="Gray C.A."/>
            <person name="Murphy B.T."/>
            <person name="Linington R.G."/>
            <person name="Eustaquio A.S."/>
        </authorList>
    </citation>
    <scope>NUCLEOTIDE SEQUENCE [LARGE SCALE GENOMIC DNA]</scope>
    <source>
        <strain evidence="3 4">RL17-350-BIC-A</strain>
    </source>
</reference>
<sequence length="260" mass="29337">MIDLKERAGVAMNVRSQLGEPTGDPKVTLGALAFANELGNLLWRMKYGQDIKRSGLHRATLLLASRIRWSGKFARGKFTGLDRKENRDRRAGRSVERSHADIVERFAQRVIIEWVADKCPHCEGRGVAGRSEKRKTAKVVEVKCETCHGERFLVVDEEYIPFAHNGRGPMAFREYERCGTCHGRGTIRSEQKAARDGRQICRFCDGSGRHPVDEAARAVALGVSLDLYRSQWARYFHGVFAMLDKVDGSAADTMRRQMRA</sequence>
<dbReference type="EMBL" id="JAQQEZ010000010">
    <property type="protein sequence ID" value="MFM0002624.1"/>
    <property type="molecule type" value="Genomic_DNA"/>
</dbReference>
<dbReference type="PROSITE" id="PS51188">
    <property type="entry name" value="ZF_CR"/>
    <property type="match status" value="1"/>
</dbReference>
<evidence type="ECO:0000256" key="1">
    <source>
        <dbReference type="PROSITE-ProRule" id="PRU00546"/>
    </source>
</evidence>
<keyword evidence="1" id="KW-0479">Metal-binding</keyword>
<feature type="domain" description="CR-type" evidence="2">
    <location>
        <begin position="106"/>
        <end position="213"/>
    </location>
</feature>
<dbReference type="Gene3D" id="1.10.274.110">
    <property type="match status" value="2"/>
</dbReference>
<evidence type="ECO:0000259" key="2">
    <source>
        <dbReference type="PROSITE" id="PS51188"/>
    </source>
</evidence>
<accession>A0ABW9AR31</accession>
<name>A0ABW9AR31_9BURK</name>
<dbReference type="Proteomes" id="UP001629230">
    <property type="component" value="Unassembled WGS sequence"/>
</dbReference>
<feature type="zinc finger region" description="CR-type" evidence="1">
    <location>
        <begin position="106"/>
        <end position="213"/>
    </location>
</feature>
<dbReference type="InterPro" id="IPR038500">
    <property type="entry name" value="Antitermination_sf"/>
</dbReference>
<dbReference type="InterPro" id="IPR036410">
    <property type="entry name" value="HSP_DnaJ_Cys-rich_dom_sf"/>
</dbReference>
<keyword evidence="1" id="KW-0863">Zinc-finger</keyword>
<gene>
    <name evidence="3" type="ORF">PQR57_16505</name>
</gene>
<evidence type="ECO:0000313" key="3">
    <source>
        <dbReference type="EMBL" id="MFM0002624.1"/>
    </source>
</evidence>